<name>A0A6J4VNG8_9BACT</name>
<protein>
    <recommendedName>
        <fullName evidence="2">DUF2281 domain-containing protein</fullName>
    </recommendedName>
</protein>
<evidence type="ECO:0008006" key="2">
    <source>
        <dbReference type="Google" id="ProtNLM"/>
    </source>
</evidence>
<reference evidence="1" key="1">
    <citation type="submission" date="2020-02" db="EMBL/GenBank/DDBJ databases">
        <authorList>
            <person name="Meier V. D."/>
        </authorList>
    </citation>
    <scope>NUCLEOTIDE SEQUENCE</scope>
    <source>
        <strain evidence="1">AVDCRST_MAG88</strain>
    </source>
</reference>
<dbReference type="EMBL" id="CADCWM010000867">
    <property type="protein sequence ID" value="CAA9583077.1"/>
    <property type="molecule type" value="Genomic_DNA"/>
</dbReference>
<gene>
    <name evidence="1" type="ORF">AVDCRST_MAG88-3583</name>
</gene>
<sequence length="81" mass="9797">MDAERLWDEYTKLPAEAQDQVADFLAFLRLRHVDKVRRKASQRIDWEHAPFVGMWRDRDDMPDGGRWVRDLRAREWSRGRG</sequence>
<proteinExistence type="predicted"/>
<organism evidence="1">
    <name type="scientific">uncultured Thermomicrobiales bacterium</name>
    <dbReference type="NCBI Taxonomy" id="1645740"/>
    <lineage>
        <taxon>Bacteria</taxon>
        <taxon>Pseudomonadati</taxon>
        <taxon>Thermomicrobiota</taxon>
        <taxon>Thermomicrobia</taxon>
        <taxon>Thermomicrobiales</taxon>
        <taxon>environmental samples</taxon>
    </lineage>
</organism>
<accession>A0A6J4VNG8</accession>
<dbReference type="AlphaFoldDB" id="A0A6J4VNG8"/>
<evidence type="ECO:0000313" key="1">
    <source>
        <dbReference type="EMBL" id="CAA9583077.1"/>
    </source>
</evidence>